<dbReference type="Gene3D" id="3.40.640.10">
    <property type="entry name" value="Type I PLP-dependent aspartate aminotransferase-like (Major domain)"/>
    <property type="match status" value="1"/>
</dbReference>
<name>G9YIQ2_9FIRM</name>
<dbReference type="STRING" id="861450.HMPREF0080_01546"/>
<keyword evidence="4 8" id="KW-0808">Transferase</keyword>
<dbReference type="RefSeq" id="WP_006790513.1">
    <property type="nucleotide sequence ID" value="NZ_JH417603.1"/>
</dbReference>
<dbReference type="GO" id="GO:0030170">
    <property type="term" value="F:pyridoxal phosphate binding"/>
    <property type="evidence" value="ECO:0007669"/>
    <property type="project" value="UniProtKB-UniRule"/>
</dbReference>
<dbReference type="PANTHER" id="PTHR43586">
    <property type="entry name" value="CYSTEINE DESULFURASE"/>
    <property type="match status" value="1"/>
</dbReference>
<evidence type="ECO:0000259" key="9">
    <source>
        <dbReference type="Pfam" id="PF00266"/>
    </source>
</evidence>
<dbReference type="InterPro" id="IPR015424">
    <property type="entry name" value="PyrdxlP-dep_Trfase"/>
</dbReference>
<sequence length="406" mass="45508">MKNIREDFPILKKMHNSHRLVYFDNAATTQKPKQVIDAIVDLLENHNGNPHRGAHILSVEASRLYDEAREAVRKLINAKYGEEIIFVRNATEGLNLIARSYAETRLKKGDKIVIPISEHHANLVTWQRVCRVTGAELVYMYLDGEGRFTDEDLAKIDEKTKIVSFAAVSNVLGMKRPVKELVERAHRAGAIAVVDAAQAVPHMKVDVQDWDCDFLVFSGHKMLASAGTGVLYGKRGLLNDMEPFLLGGDMIEYVREQTTTFNVLPFKFEAGTENVEGAVALHAAIDYLEKIGWDNIEAHEEGLTKRCLDGMKKLPYIHIIGSTDPEEKTGVISFTIDGVHPHDAATILDSYGIAIRSGHHCAQPYGAHIHAEASNRVSFYVYNTPEEVDYFLEKLPLVRKQMGFKD</sequence>
<accession>G9YIQ2</accession>
<keyword evidence="11" id="KW-1185">Reference proteome</keyword>
<evidence type="ECO:0000256" key="6">
    <source>
        <dbReference type="ARBA" id="ARBA00050776"/>
    </source>
</evidence>
<dbReference type="CDD" id="cd06453">
    <property type="entry name" value="SufS_like"/>
    <property type="match status" value="1"/>
</dbReference>
<gene>
    <name evidence="10" type="ORF">HMPREF0080_01546</name>
</gene>
<dbReference type="GO" id="GO:0006534">
    <property type="term" value="P:cysteine metabolic process"/>
    <property type="evidence" value="ECO:0007669"/>
    <property type="project" value="UniProtKB-UniRule"/>
</dbReference>
<proteinExistence type="inferred from homology"/>
<evidence type="ECO:0000313" key="10">
    <source>
        <dbReference type="EMBL" id="EHM39351.1"/>
    </source>
</evidence>
<dbReference type="InterPro" id="IPR020578">
    <property type="entry name" value="Aminotrans_V_PyrdxlP_BS"/>
</dbReference>
<evidence type="ECO:0000256" key="1">
    <source>
        <dbReference type="ARBA" id="ARBA00001933"/>
    </source>
</evidence>
<evidence type="ECO:0000256" key="8">
    <source>
        <dbReference type="RuleBase" id="RU004506"/>
    </source>
</evidence>
<dbReference type="NCBIfam" id="TIGR01979">
    <property type="entry name" value="sufS"/>
    <property type="match status" value="1"/>
</dbReference>
<dbReference type="PROSITE" id="PS00595">
    <property type="entry name" value="AA_TRANSFER_CLASS_5"/>
    <property type="match status" value="1"/>
</dbReference>
<comment type="cofactor">
    <cofactor evidence="1 7">
        <name>pyridoxal 5'-phosphate</name>
        <dbReference type="ChEBI" id="CHEBI:597326"/>
    </cofactor>
</comment>
<evidence type="ECO:0000313" key="11">
    <source>
        <dbReference type="Proteomes" id="UP000005481"/>
    </source>
</evidence>
<dbReference type="SUPFAM" id="SSF53383">
    <property type="entry name" value="PLP-dependent transferases"/>
    <property type="match status" value="1"/>
</dbReference>
<dbReference type="Proteomes" id="UP000005481">
    <property type="component" value="Unassembled WGS sequence"/>
</dbReference>
<comment type="function">
    <text evidence="8">Catalyzes the removal of elemental sulfur and selenium atoms from L-cysteine, L-cystine, L-selenocysteine, and L-selenocystine to produce L-alanine.</text>
</comment>
<dbReference type="PATRIC" id="fig|861450.3.peg.1426"/>
<dbReference type="AlphaFoldDB" id="G9YIQ2"/>
<dbReference type="HOGENOM" id="CLU_003433_2_5_9"/>
<dbReference type="EMBL" id="AGCJ01000069">
    <property type="protein sequence ID" value="EHM39351.1"/>
    <property type="molecule type" value="Genomic_DNA"/>
</dbReference>
<evidence type="ECO:0000256" key="5">
    <source>
        <dbReference type="ARBA" id="ARBA00022898"/>
    </source>
</evidence>
<dbReference type="Pfam" id="PF00266">
    <property type="entry name" value="Aminotran_5"/>
    <property type="match status" value="1"/>
</dbReference>
<evidence type="ECO:0000256" key="4">
    <source>
        <dbReference type="ARBA" id="ARBA00022679"/>
    </source>
</evidence>
<comment type="similarity">
    <text evidence="2 8">Belongs to the class-V pyridoxal-phosphate-dependent aminotransferase family. Csd subfamily.</text>
</comment>
<comment type="caution">
    <text evidence="10">The sequence shown here is derived from an EMBL/GenBank/DDBJ whole genome shotgun (WGS) entry which is preliminary data.</text>
</comment>
<dbReference type="EC" id="2.8.1.7" evidence="3 8"/>
<dbReference type="InterPro" id="IPR000192">
    <property type="entry name" value="Aminotrans_V_dom"/>
</dbReference>
<evidence type="ECO:0000256" key="2">
    <source>
        <dbReference type="ARBA" id="ARBA00010447"/>
    </source>
</evidence>
<dbReference type="PANTHER" id="PTHR43586:SF8">
    <property type="entry name" value="CYSTEINE DESULFURASE 1, CHLOROPLASTIC"/>
    <property type="match status" value="1"/>
</dbReference>
<dbReference type="OrthoDB" id="9804366at2"/>
<dbReference type="InterPro" id="IPR010970">
    <property type="entry name" value="Cys_dSase_SufS"/>
</dbReference>
<feature type="domain" description="Aminotransferase class V" evidence="9">
    <location>
        <begin position="21"/>
        <end position="391"/>
    </location>
</feature>
<dbReference type="GO" id="GO:0031071">
    <property type="term" value="F:cysteine desulfurase activity"/>
    <property type="evidence" value="ECO:0007669"/>
    <property type="project" value="UniProtKB-UniRule"/>
</dbReference>
<reference evidence="10 11" key="1">
    <citation type="submission" date="2011-08" db="EMBL/GenBank/DDBJ databases">
        <authorList>
            <person name="Weinstock G."/>
            <person name="Sodergren E."/>
            <person name="Clifton S."/>
            <person name="Fulton L."/>
            <person name="Fulton B."/>
            <person name="Courtney L."/>
            <person name="Fronick C."/>
            <person name="Harrison M."/>
            <person name="Strong C."/>
            <person name="Farmer C."/>
            <person name="Delahaunty K."/>
            <person name="Markovic C."/>
            <person name="Hall O."/>
            <person name="Minx P."/>
            <person name="Tomlinson C."/>
            <person name="Mitreva M."/>
            <person name="Hou S."/>
            <person name="Chen J."/>
            <person name="Wollam A."/>
            <person name="Pepin K.H."/>
            <person name="Johnson M."/>
            <person name="Bhonagiri V."/>
            <person name="Zhang X."/>
            <person name="Suruliraj S."/>
            <person name="Warren W."/>
            <person name="Chinwalla A."/>
            <person name="Mardis E.R."/>
            <person name="Wilson R.K."/>
        </authorList>
    </citation>
    <scope>NUCLEOTIDE SEQUENCE [LARGE SCALE GENOMIC DNA]</scope>
    <source>
        <strain evidence="10 11">F0357</strain>
    </source>
</reference>
<dbReference type="InterPro" id="IPR015422">
    <property type="entry name" value="PyrdxlP-dep_Trfase_small"/>
</dbReference>
<protein>
    <recommendedName>
        <fullName evidence="3 8">Cysteine desulfurase</fullName>
        <ecNumber evidence="3 8">2.8.1.7</ecNumber>
    </recommendedName>
</protein>
<evidence type="ECO:0000256" key="7">
    <source>
        <dbReference type="RuleBase" id="RU004504"/>
    </source>
</evidence>
<comment type="catalytic activity">
    <reaction evidence="6 8">
        <text>(sulfur carrier)-H + L-cysteine = (sulfur carrier)-SH + L-alanine</text>
        <dbReference type="Rhea" id="RHEA:43892"/>
        <dbReference type="Rhea" id="RHEA-COMP:14737"/>
        <dbReference type="Rhea" id="RHEA-COMP:14739"/>
        <dbReference type="ChEBI" id="CHEBI:29917"/>
        <dbReference type="ChEBI" id="CHEBI:35235"/>
        <dbReference type="ChEBI" id="CHEBI:57972"/>
        <dbReference type="ChEBI" id="CHEBI:64428"/>
        <dbReference type="EC" id="2.8.1.7"/>
    </reaction>
</comment>
<dbReference type="eggNOG" id="COG0520">
    <property type="taxonomic scope" value="Bacteria"/>
</dbReference>
<evidence type="ECO:0000256" key="3">
    <source>
        <dbReference type="ARBA" id="ARBA00012239"/>
    </source>
</evidence>
<keyword evidence="5 8" id="KW-0663">Pyridoxal phosphate</keyword>
<organism evidence="10 11">
    <name type="scientific">Anaeroglobus geminatus F0357</name>
    <dbReference type="NCBI Taxonomy" id="861450"/>
    <lineage>
        <taxon>Bacteria</taxon>
        <taxon>Bacillati</taxon>
        <taxon>Bacillota</taxon>
        <taxon>Negativicutes</taxon>
        <taxon>Veillonellales</taxon>
        <taxon>Veillonellaceae</taxon>
        <taxon>Anaeroglobus</taxon>
    </lineage>
</organism>
<dbReference type="InterPro" id="IPR015421">
    <property type="entry name" value="PyrdxlP-dep_Trfase_major"/>
</dbReference>
<dbReference type="Gene3D" id="3.90.1150.10">
    <property type="entry name" value="Aspartate Aminotransferase, domain 1"/>
    <property type="match status" value="1"/>
</dbReference>